<gene>
    <name evidence="2" type="ORF">FIBSPDRAFT_782032</name>
</gene>
<reference evidence="2" key="1">
    <citation type="journal article" date="2016" name="Mol. Biol. Evol.">
        <title>Comparative Genomics of Early-Diverging Mushroom-Forming Fungi Provides Insights into the Origins of Lignocellulose Decay Capabilities.</title>
        <authorList>
            <person name="Nagy L.G."/>
            <person name="Riley R."/>
            <person name="Tritt A."/>
            <person name="Adam C."/>
            <person name="Daum C."/>
            <person name="Floudas D."/>
            <person name="Sun H."/>
            <person name="Yadav J.S."/>
            <person name="Pangilinan J."/>
            <person name="Larsson K.H."/>
            <person name="Matsuura K."/>
            <person name="Barry K."/>
            <person name="Labutti K."/>
            <person name="Kuo R."/>
            <person name="Ohm R.A."/>
            <person name="Bhattacharya S.S."/>
            <person name="Shirouzu T."/>
            <person name="Yoshinaga Y."/>
            <person name="Martin F.M."/>
            <person name="Grigoriev I.V."/>
            <person name="Hibbett D.S."/>
        </authorList>
    </citation>
    <scope>NUCLEOTIDE SEQUENCE [LARGE SCALE GENOMIC DNA]</scope>
    <source>
        <strain evidence="2">CBS 109695</strain>
    </source>
</reference>
<evidence type="ECO:0008006" key="3">
    <source>
        <dbReference type="Google" id="ProtNLM"/>
    </source>
</evidence>
<name>A0A166PW67_9AGAM</name>
<accession>A0A166PW67</accession>
<dbReference type="STRING" id="436010.A0A166PW67"/>
<feature type="region of interest" description="Disordered" evidence="1">
    <location>
        <begin position="563"/>
        <end position="595"/>
    </location>
</feature>
<sequence length="696" mass="79059">MLYQTSTLCRIPAEVLENIALEVTVLDPYGPPSGLVPFLCTCKHVYQLLTFKNTPDFYARVFRSRFDVAAAKRRFGPIATQSSNLSKQLKIYCGTLRDIKRGDIYSIAVEETLRSAFFLALESDGKNAIQLQKAGLGDFVDRFVRERLCDTAYNGWPAESTVNAVALWLMWFTTTREQLRAETIEQRQQVIDLVLPYVVMPFRYPSTHAPANHFSMPLYTPSNMSLSRKWRQQFPNSTLTAHGSFPLYRATNDLLEDVFHYDINLEFSRPLVTIAAKMLYLSRREILPIGVPPHLPIDRATAIALGHTHVRPTQADVHEVNAHQSVQMVPPPDWNYTDSLSLSELDAMHQGLWTPSLTSASAMWDNDWNRSAFCFDPWSTPKVKGITYTHGMFNGLWQGRMLVPDEAHYHTLMVTGVRPPNFGEGNPHVTTVPVFMRLREHHCISPEQPIRVGGRGDHFDDGLSNAWLPEIRISEDNGVCVVRDENGSKSSYQTYVPGQPNSHSEETCTSCIEHRERYEEDMRQRSAKLANLDVDMDVDVPPPDAEVESFFASVGLAHNYEMEEDDSEMEDDSEGSDVESMHTSEADTAEVIEPQPARVKCDGIRDMFLTGETDMNHGQAWNHYIFHGRIRPWDGLIALVRVPRRVAGREDSHLGRWVFTGYVVGGKNFVGTWRALHQEDVETPTWESAFCMSRRE</sequence>
<dbReference type="EMBL" id="KV417514">
    <property type="protein sequence ID" value="KZP26511.1"/>
    <property type="molecule type" value="Genomic_DNA"/>
</dbReference>
<feature type="compositionally biased region" description="Acidic residues" evidence="1">
    <location>
        <begin position="563"/>
        <end position="577"/>
    </location>
</feature>
<proteinExistence type="predicted"/>
<dbReference type="OrthoDB" id="5595695at2759"/>
<evidence type="ECO:0000256" key="1">
    <source>
        <dbReference type="SAM" id="MobiDB-lite"/>
    </source>
</evidence>
<protein>
    <recommendedName>
        <fullName evidence="3">F-box domain-containing protein</fullName>
    </recommendedName>
</protein>
<dbReference type="AlphaFoldDB" id="A0A166PW67"/>
<organism evidence="2">
    <name type="scientific">Athelia psychrophila</name>
    <dbReference type="NCBI Taxonomy" id="1759441"/>
    <lineage>
        <taxon>Eukaryota</taxon>
        <taxon>Fungi</taxon>
        <taxon>Dikarya</taxon>
        <taxon>Basidiomycota</taxon>
        <taxon>Agaricomycotina</taxon>
        <taxon>Agaricomycetes</taxon>
        <taxon>Agaricomycetidae</taxon>
        <taxon>Atheliales</taxon>
        <taxon>Atheliaceae</taxon>
        <taxon>Athelia</taxon>
    </lineage>
</organism>
<evidence type="ECO:0000313" key="2">
    <source>
        <dbReference type="EMBL" id="KZP26511.1"/>
    </source>
</evidence>